<dbReference type="Gene3D" id="1.50.10.20">
    <property type="match status" value="1"/>
</dbReference>
<dbReference type="GO" id="GO:0012505">
    <property type="term" value="C:endomembrane system"/>
    <property type="evidence" value="ECO:0007669"/>
    <property type="project" value="UniProtKB-SubCell"/>
</dbReference>
<dbReference type="InterPro" id="IPR005198">
    <property type="entry name" value="Glyco_hydro_76"/>
</dbReference>
<evidence type="ECO:0000313" key="12">
    <source>
        <dbReference type="EMBL" id="KAG4417165.1"/>
    </source>
</evidence>
<dbReference type="PANTHER" id="PTHR12145:SF41">
    <property type="entry name" value="MANNAN ENDO-1,6-ALPHA-MANNOSIDASE"/>
    <property type="match status" value="1"/>
</dbReference>
<keyword evidence="13" id="KW-1185">Reference proteome</keyword>
<dbReference type="InterPro" id="IPR014480">
    <property type="entry name" value="Mannan-1_6-alpha_mannosidase"/>
</dbReference>
<keyword evidence="11" id="KW-1133">Transmembrane helix</keyword>
<evidence type="ECO:0000256" key="7">
    <source>
        <dbReference type="ARBA" id="ARBA00023136"/>
    </source>
</evidence>
<dbReference type="GO" id="GO:0008496">
    <property type="term" value="F:mannan endo-1,6-alpha-mannosidase activity"/>
    <property type="evidence" value="ECO:0007669"/>
    <property type="project" value="UniProtKB-UniRule"/>
</dbReference>
<dbReference type="Pfam" id="PF03663">
    <property type="entry name" value="Glyco_hydro_76"/>
    <property type="match status" value="1"/>
</dbReference>
<evidence type="ECO:0000313" key="13">
    <source>
        <dbReference type="Proteomes" id="UP000664132"/>
    </source>
</evidence>
<reference evidence="12" key="1">
    <citation type="submission" date="2021-02" db="EMBL/GenBank/DDBJ databases">
        <title>Genome sequence Cadophora malorum strain M34.</title>
        <authorList>
            <person name="Stefanovic E."/>
            <person name="Vu D."/>
            <person name="Scully C."/>
            <person name="Dijksterhuis J."/>
            <person name="Roader J."/>
            <person name="Houbraken J."/>
        </authorList>
    </citation>
    <scope>NUCLEOTIDE SEQUENCE</scope>
    <source>
        <strain evidence="12">M34</strain>
    </source>
</reference>
<protein>
    <recommendedName>
        <fullName evidence="4 10">Mannan endo-1,6-alpha-mannosidase</fullName>
        <ecNumber evidence="4 10">3.2.1.101</ecNumber>
    </recommendedName>
</protein>
<keyword evidence="6 10" id="KW-0378">Hydrolase</keyword>
<evidence type="ECO:0000256" key="8">
    <source>
        <dbReference type="ARBA" id="ARBA00023180"/>
    </source>
</evidence>
<keyword evidence="5" id="KW-0732">Signal</keyword>
<comment type="catalytic activity">
    <reaction evidence="1 10">
        <text>Random hydrolysis of (1-&gt;6)-alpha-D-mannosidic linkages in unbranched (1-&gt;6)-mannans.</text>
        <dbReference type="EC" id="3.2.1.101"/>
    </reaction>
</comment>
<gene>
    <name evidence="12" type="ORF">IFR04_009678</name>
</gene>
<dbReference type="OrthoDB" id="4187847at2759"/>
<organism evidence="12 13">
    <name type="scientific">Cadophora malorum</name>
    <dbReference type="NCBI Taxonomy" id="108018"/>
    <lineage>
        <taxon>Eukaryota</taxon>
        <taxon>Fungi</taxon>
        <taxon>Dikarya</taxon>
        <taxon>Ascomycota</taxon>
        <taxon>Pezizomycotina</taxon>
        <taxon>Leotiomycetes</taxon>
        <taxon>Helotiales</taxon>
        <taxon>Ploettnerulaceae</taxon>
        <taxon>Cadophora</taxon>
    </lineage>
</organism>
<evidence type="ECO:0000256" key="10">
    <source>
        <dbReference type="PIRNR" id="PIRNR016302"/>
    </source>
</evidence>
<dbReference type="FunFam" id="1.50.10.20:FF:000006">
    <property type="entry name" value="Mannan endo-1,6-alpha-mannosidase"/>
    <property type="match status" value="1"/>
</dbReference>
<evidence type="ECO:0000256" key="9">
    <source>
        <dbReference type="ARBA" id="ARBA00023295"/>
    </source>
</evidence>
<dbReference type="GO" id="GO:0009272">
    <property type="term" value="P:fungal-type cell wall biogenesis"/>
    <property type="evidence" value="ECO:0007669"/>
    <property type="project" value="TreeGrafter"/>
</dbReference>
<name>A0A8H7T931_9HELO</name>
<evidence type="ECO:0000256" key="1">
    <source>
        <dbReference type="ARBA" id="ARBA00001452"/>
    </source>
</evidence>
<comment type="caution">
    <text evidence="12">The sequence shown here is derived from an EMBL/GenBank/DDBJ whole genome shotgun (WGS) entry which is preliminary data.</text>
</comment>
<dbReference type="EMBL" id="JAFJYH010000162">
    <property type="protein sequence ID" value="KAG4417165.1"/>
    <property type="molecule type" value="Genomic_DNA"/>
</dbReference>
<dbReference type="AlphaFoldDB" id="A0A8H7T931"/>
<accession>A0A8H7T931</accession>
<keyword evidence="11" id="KW-0812">Transmembrane</keyword>
<dbReference type="InterPro" id="IPR008928">
    <property type="entry name" value="6-hairpin_glycosidase_sf"/>
</dbReference>
<dbReference type="SUPFAM" id="SSF48208">
    <property type="entry name" value="Six-hairpin glycosidases"/>
    <property type="match status" value="1"/>
</dbReference>
<keyword evidence="7 11" id="KW-0472">Membrane</keyword>
<dbReference type="EC" id="3.2.1.101" evidence="4 10"/>
<feature type="transmembrane region" description="Helical" evidence="11">
    <location>
        <begin position="433"/>
        <end position="453"/>
    </location>
</feature>
<evidence type="ECO:0000256" key="4">
    <source>
        <dbReference type="ARBA" id="ARBA00012350"/>
    </source>
</evidence>
<evidence type="ECO:0000256" key="2">
    <source>
        <dbReference type="ARBA" id="ARBA00004308"/>
    </source>
</evidence>
<keyword evidence="9 10" id="KW-0326">Glycosidase</keyword>
<evidence type="ECO:0000256" key="5">
    <source>
        <dbReference type="ARBA" id="ARBA00022729"/>
    </source>
</evidence>
<proteinExistence type="inferred from homology"/>
<dbReference type="PANTHER" id="PTHR12145">
    <property type="entry name" value="MANNAN ENDO-1,6-ALPHA-MANNOSIDASE DCW1"/>
    <property type="match status" value="1"/>
</dbReference>
<keyword evidence="8" id="KW-0325">Glycoprotein</keyword>
<evidence type="ECO:0000256" key="6">
    <source>
        <dbReference type="ARBA" id="ARBA00022801"/>
    </source>
</evidence>
<dbReference type="Proteomes" id="UP000664132">
    <property type="component" value="Unassembled WGS sequence"/>
</dbReference>
<evidence type="ECO:0000256" key="11">
    <source>
        <dbReference type="SAM" id="Phobius"/>
    </source>
</evidence>
<sequence length="454" mass="49327">MKLSRRCTGSTAIAILAGSQVANCLSLDLSSPDSIKSVASTIAYDMMLYYTGNHTGDIPGNLPAPYYWWEAGAMFGAMVDYWYFTGDTTYNDVTTEALLWQVGPNRDYMTPNQTKTEGNDDQGFWGLAAMSAAEVNFPNPPSDQPQWLALAQAVFNTQAPRWDTTSCGGGLKWQIFTFNNGYNYKNAISNGCFFNLGARLAKYTGNDTYSDWAEKTYVWMESIGLIDQRYYVFDGSDDTINCTKVNLLQWTYNAGAMLLGAANMYNHTNGSTIWKTRLDGLVTGLDVFFPNGQNVMQEVACENNGLCNVDQHSFKAYLSRWMAATTKMAPYTYDTIMAKLAPSAKAAAAQCCGGENGRTCGLKWSMGSTWDGSYGVGQQMAALEVIQSNLISQVAGPVTNSTGGTSVGDPNAGSTTVSYLPIGPATTADRGGAGFLTAVVLISFIGMMWWMIVE</sequence>
<comment type="similarity">
    <text evidence="3 10">Belongs to the glycosyl hydrolase 76 family.</text>
</comment>
<dbReference type="GO" id="GO:0016052">
    <property type="term" value="P:carbohydrate catabolic process"/>
    <property type="evidence" value="ECO:0007669"/>
    <property type="project" value="InterPro"/>
</dbReference>
<dbReference type="PIRSF" id="PIRSF016302">
    <property type="entry name" value="Man_a_manosd"/>
    <property type="match status" value="1"/>
</dbReference>
<comment type="subcellular location">
    <subcellularLocation>
        <location evidence="2">Endomembrane system</location>
    </subcellularLocation>
</comment>
<evidence type="ECO:0000256" key="3">
    <source>
        <dbReference type="ARBA" id="ARBA00009699"/>
    </source>
</evidence>